<organism evidence="1 2">
    <name type="scientific">Panagrolaimus sp. JU765</name>
    <dbReference type="NCBI Taxonomy" id="591449"/>
    <lineage>
        <taxon>Eukaryota</taxon>
        <taxon>Metazoa</taxon>
        <taxon>Ecdysozoa</taxon>
        <taxon>Nematoda</taxon>
        <taxon>Chromadorea</taxon>
        <taxon>Rhabditida</taxon>
        <taxon>Tylenchina</taxon>
        <taxon>Panagrolaimomorpha</taxon>
        <taxon>Panagrolaimoidea</taxon>
        <taxon>Panagrolaimidae</taxon>
        <taxon>Panagrolaimus</taxon>
    </lineage>
</organism>
<accession>A0AC34PV97</accession>
<evidence type="ECO:0000313" key="2">
    <source>
        <dbReference type="WBParaSite" id="JU765_v2.g10297.t1"/>
    </source>
</evidence>
<name>A0AC34PV97_9BILA</name>
<proteinExistence type="predicted"/>
<evidence type="ECO:0000313" key="1">
    <source>
        <dbReference type="Proteomes" id="UP000887576"/>
    </source>
</evidence>
<dbReference type="Proteomes" id="UP000887576">
    <property type="component" value="Unplaced"/>
</dbReference>
<protein>
    <submittedName>
        <fullName evidence="2">Uncharacterized protein</fullName>
    </submittedName>
</protein>
<reference evidence="2" key="1">
    <citation type="submission" date="2022-11" db="UniProtKB">
        <authorList>
            <consortium name="WormBaseParasite"/>
        </authorList>
    </citation>
    <scope>IDENTIFICATION</scope>
</reference>
<dbReference type="WBParaSite" id="JU765_v2.g10297.t1">
    <property type="protein sequence ID" value="JU765_v2.g10297.t1"/>
    <property type="gene ID" value="JU765_v2.g10297"/>
</dbReference>
<sequence length="267" mass="30395">MVFICQKSLERIEMVIKPSRILIQAPRDQYRIGFSEDVGDSIWNPDDDKFKVLCRMIHVTKAALHIGYIQMMISFVFSLLFGYHYIMAVTGNVTPEHWINQYNAKYISQLLFAVSLQLILVVVMIHGVRSERRALLLPYIVFAGIAVVIGFAQLGSDFINVERNVDHFRVTDPSATSQFFSHLVATLIHAWCLSVIWRCYGYLGEKALARQISEQLSNHAAFHYPEQFYGFAAMPQPPPYADTVIAAPNPARTIIKMEEDKQPLNVA</sequence>